<dbReference type="Proteomes" id="UP000887568">
    <property type="component" value="Unplaced"/>
</dbReference>
<evidence type="ECO:0000256" key="3">
    <source>
        <dbReference type="ARBA" id="ARBA00022692"/>
    </source>
</evidence>
<keyword evidence="3 6" id="KW-0812">Transmembrane</keyword>
<evidence type="ECO:0000256" key="2">
    <source>
        <dbReference type="ARBA" id="ARBA00022448"/>
    </source>
</evidence>
<organism evidence="7 8">
    <name type="scientific">Patiria miniata</name>
    <name type="common">Bat star</name>
    <name type="synonym">Asterina miniata</name>
    <dbReference type="NCBI Taxonomy" id="46514"/>
    <lineage>
        <taxon>Eukaryota</taxon>
        <taxon>Metazoa</taxon>
        <taxon>Echinodermata</taxon>
        <taxon>Eleutherozoa</taxon>
        <taxon>Asterozoa</taxon>
        <taxon>Asteroidea</taxon>
        <taxon>Valvatacea</taxon>
        <taxon>Valvatida</taxon>
        <taxon>Asterinidae</taxon>
        <taxon>Patiria</taxon>
    </lineage>
</organism>
<proteinExistence type="predicted"/>
<dbReference type="InterPro" id="IPR036259">
    <property type="entry name" value="MFS_trans_sf"/>
</dbReference>
<feature type="transmembrane region" description="Helical" evidence="6">
    <location>
        <begin position="52"/>
        <end position="76"/>
    </location>
</feature>
<name>A0A913ZKZ1_PATMI</name>
<evidence type="ECO:0000313" key="8">
    <source>
        <dbReference type="Proteomes" id="UP000887568"/>
    </source>
</evidence>
<dbReference type="OrthoDB" id="446368at2759"/>
<keyword evidence="5 6" id="KW-0472">Membrane</keyword>
<dbReference type="PANTHER" id="PTHR23506:SF26">
    <property type="entry name" value="MFS-TYPE TRANSPORTER SLC18B1"/>
    <property type="match status" value="1"/>
</dbReference>
<feature type="transmembrane region" description="Helical" evidence="6">
    <location>
        <begin position="21"/>
        <end position="40"/>
    </location>
</feature>
<evidence type="ECO:0000313" key="7">
    <source>
        <dbReference type="EnsemblMetazoa" id="XP_038052468.1"/>
    </source>
</evidence>
<keyword evidence="4 6" id="KW-1133">Transmembrane helix</keyword>
<feature type="transmembrane region" description="Helical" evidence="6">
    <location>
        <begin position="147"/>
        <end position="164"/>
    </location>
</feature>
<evidence type="ECO:0000256" key="1">
    <source>
        <dbReference type="ARBA" id="ARBA00004141"/>
    </source>
</evidence>
<keyword evidence="8" id="KW-1185">Reference proteome</keyword>
<dbReference type="GeneID" id="119725180"/>
<dbReference type="InterPro" id="IPR050930">
    <property type="entry name" value="MFS_Vesicular_Transporter"/>
</dbReference>
<sequence length="171" mass="17630">MPNQGNEAEESGSVRQVLSIPAVWVALAANFVGFAATASLEPTLAIFLDELNFSVMAISLLFVSLGLGYGLFSLIWGAIADAKKCTRILIVVGTSGSGGLFLLLGLPQILHLPVTGVLPGVTIPIAAATFSMLGTPTFVDMLSSAEWYGIPSGLGLTAFISGLWNSTSALG</sequence>
<dbReference type="Gene3D" id="1.20.1250.20">
    <property type="entry name" value="MFS general substrate transporter like domains"/>
    <property type="match status" value="1"/>
</dbReference>
<evidence type="ECO:0000256" key="6">
    <source>
        <dbReference type="SAM" id="Phobius"/>
    </source>
</evidence>
<evidence type="ECO:0000256" key="4">
    <source>
        <dbReference type="ARBA" id="ARBA00022989"/>
    </source>
</evidence>
<comment type="subcellular location">
    <subcellularLocation>
        <location evidence="1">Membrane</location>
        <topology evidence="1">Multi-pass membrane protein</topology>
    </subcellularLocation>
</comment>
<feature type="transmembrane region" description="Helical" evidence="6">
    <location>
        <begin position="116"/>
        <end position="135"/>
    </location>
</feature>
<dbReference type="GO" id="GO:0016020">
    <property type="term" value="C:membrane"/>
    <property type="evidence" value="ECO:0007669"/>
    <property type="project" value="UniProtKB-SubCell"/>
</dbReference>
<dbReference type="PANTHER" id="PTHR23506">
    <property type="entry name" value="GH10249P"/>
    <property type="match status" value="1"/>
</dbReference>
<protein>
    <recommendedName>
        <fullName evidence="9">MFS transporter</fullName>
    </recommendedName>
</protein>
<evidence type="ECO:0008006" key="9">
    <source>
        <dbReference type="Google" id="ProtNLM"/>
    </source>
</evidence>
<accession>A0A913ZKZ1</accession>
<dbReference type="RefSeq" id="XP_038052468.1">
    <property type="nucleotide sequence ID" value="XM_038196540.1"/>
</dbReference>
<dbReference type="EnsemblMetazoa" id="XM_038196540.1">
    <property type="protein sequence ID" value="XP_038052468.1"/>
    <property type="gene ID" value="LOC119725180"/>
</dbReference>
<evidence type="ECO:0000256" key="5">
    <source>
        <dbReference type="ARBA" id="ARBA00023136"/>
    </source>
</evidence>
<feature type="transmembrane region" description="Helical" evidence="6">
    <location>
        <begin position="88"/>
        <end position="110"/>
    </location>
</feature>
<dbReference type="SUPFAM" id="SSF103473">
    <property type="entry name" value="MFS general substrate transporter"/>
    <property type="match status" value="1"/>
</dbReference>
<dbReference type="GO" id="GO:0022857">
    <property type="term" value="F:transmembrane transporter activity"/>
    <property type="evidence" value="ECO:0007669"/>
    <property type="project" value="TreeGrafter"/>
</dbReference>
<dbReference type="AlphaFoldDB" id="A0A913ZKZ1"/>
<keyword evidence="2" id="KW-0813">Transport</keyword>
<reference evidence="7" key="1">
    <citation type="submission" date="2022-11" db="UniProtKB">
        <authorList>
            <consortium name="EnsemblMetazoa"/>
        </authorList>
    </citation>
    <scope>IDENTIFICATION</scope>
</reference>